<dbReference type="GO" id="GO:0016616">
    <property type="term" value="F:oxidoreductase activity, acting on the CH-OH group of donors, NAD or NADP as acceptor"/>
    <property type="evidence" value="ECO:0007669"/>
    <property type="project" value="TreeGrafter"/>
</dbReference>
<name>A0A1H6E8S5_9ACTN</name>
<dbReference type="InterPro" id="IPR002347">
    <property type="entry name" value="SDR_fam"/>
</dbReference>
<dbReference type="PROSITE" id="PS00061">
    <property type="entry name" value="ADH_SHORT"/>
    <property type="match status" value="1"/>
</dbReference>
<proteinExistence type="inferred from homology"/>
<dbReference type="InterPro" id="IPR036291">
    <property type="entry name" value="NAD(P)-bd_dom_sf"/>
</dbReference>
<reference evidence="5" key="1">
    <citation type="submission" date="2016-10" db="EMBL/GenBank/DDBJ databases">
        <authorList>
            <person name="Varghese N."/>
            <person name="Submissions S."/>
        </authorList>
    </citation>
    <scope>NUCLEOTIDE SEQUENCE [LARGE SCALE GENOMIC DNA]</scope>
    <source>
        <strain evidence="5">DSM 43163</strain>
    </source>
</reference>
<evidence type="ECO:0000313" key="4">
    <source>
        <dbReference type="EMBL" id="SEG93529.1"/>
    </source>
</evidence>
<keyword evidence="2" id="KW-0560">Oxidoreductase</keyword>
<dbReference type="Gene3D" id="3.40.50.720">
    <property type="entry name" value="NAD(P)-binding Rossmann-like Domain"/>
    <property type="match status" value="1"/>
</dbReference>
<dbReference type="Proteomes" id="UP000236723">
    <property type="component" value="Unassembled WGS sequence"/>
</dbReference>
<dbReference type="SUPFAM" id="SSF51735">
    <property type="entry name" value="NAD(P)-binding Rossmann-fold domains"/>
    <property type="match status" value="1"/>
</dbReference>
<dbReference type="EMBL" id="FNVO01000039">
    <property type="protein sequence ID" value="SEG93529.1"/>
    <property type="molecule type" value="Genomic_DNA"/>
</dbReference>
<dbReference type="PANTHER" id="PTHR42760">
    <property type="entry name" value="SHORT-CHAIN DEHYDROGENASES/REDUCTASES FAMILY MEMBER"/>
    <property type="match status" value="1"/>
</dbReference>
<protein>
    <submittedName>
        <fullName evidence="4">NAD(P)-dependent dehydrogenase, short-chain alcohol dehydrogenase family</fullName>
    </submittedName>
</protein>
<organism evidence="4 5">
    <name type="scientific">Thermomonospora echinospora</name>
    <dbReference type="NCBI Taxonomy" id="1992"/>
    <lineage>
        <taxon>Bacteria</taxon>
        <taxon>Bacillati</taxon>
        <taxon>Actinomycetota</taxon>
        <taxon>Actinomycetes</taxon>
        <taxon>Streptosporangiales</taxon>
        <taxon>Thermomonosporaceae</taxon>
        <taxon>Thermomonospora</taxon>
    </lineage>
</organism>
<feature type="domain" description="Ketoreductase" evidence="3">
    <location>
        <begin position="15"/>
        <end position="201"/>
    </location>
</feature>
<dbReference type="Pfam" id="PF13561">
    <property type="entry name" value="adh_short_C2"/>
    <property type="match status" value="1"/>
</dbReference>
<dbReference type="PRINTS" id="PR00081">
    <property type="entry name" value="GDHRDH"/>
</dbReference>
<dbReference type="SMART" id="SM00822">
    <property type="entry name" value="PKS_KR"/>
    <property type="match status" value="1"/>
</dbReference>
<gene>
    <name evidence="4" type="ORF">SAMN04489712_13923</name>
</gene>
<dbReference type="PANTHER" id="PTHR42760:SF135">
    <property type="entry name" value="BLL7886 PROTEIN"/>
    <property type="match status" value="1"/>
</dbReference>
<dbReference type="CDD" id="cd05233">
    <property type="entry name" value="SDR_c"/>
    <property type="match status" value="1"/>
</dbReference>
<dbReference type="InterPro" id="IPR057326">
    <property type="entry name" value="KR_dom"/>
</dbReference>
<dbReference type="OrthoDB" id="8959163at2"/>
<dbReference type="InterPro" id="IPR020904">
    <property type="entry name" value="Sc_DH/Rdtase_CS"/>
</dbReference>
<sequence>MATTPAPDPLPLRGRRALVTGASRGLGAATARGLAAAGADVALLCRRRAEEAAGTARAIRELGRDCEVLLADVADWEACRAAVESAASRLGGLDIVVANAGVANPHVSLADTPVDRWRKIMGVNLDGPFHTVKAAAPWLTGSPHGSVVFVSSVGGLRAAPMQAAYGAAKAALGHLARSWAAELAPLGVRVNTVVPGLFRTDMTQLLRQARPDGGDGLVPLGRVGAPAELADAVVYLCSDAASYITGAELPVDGGMSA</sequence>
<dbReference type="AlphaFoldDB" id="A0A1H6E8S5"/>
<comment type="similarity">
    <text evidence="1">Belongs to the short-chain dehydrogenases/reductases (SDR) family.</text>
</comment>
<evidence type="ECO:0000256" key="2">
    <source>
        <dbReference type="ARBA" id="ARBA00023002"/>
    </source>
</evidence>
<dbReference type="GO" id="GO:0030497">
    <property type="term" value="P:fatty acid elongation"/>
    <property type="evidence" value="ECO:0007669"/>
    <property type="project" value="TreeGrafter"/>
</dbReference>
<accession>A0A1H6E8S5</accession>
<evidence type="ECO:0000259" key="3">
    <source>
        <dbReference type="SMART" id="SM00822"/>
    </source>
</evidence>
<dbReference type="RefSeq" id="WP_160147237.1">
    <property type="nucleotide sequence ID" value="NZ_FNVO01000039.1"/>
</dbReference>
<evidence type="ECO:0000256" key="1">
    <source>
        <dbReference type="ARBA" id="ARBA00006484"/>
    </source>
</evidence>
<keyword evidence="5" id="KW-1185">Reference proteome</keyword>
<dbReference type="PRINTS" id="PR00080">
    <property type="entry name" value="SDRFAMILY"/>
</dbReference>
<dbReference type="FunFam" id="3.40.50.720:FF:000084">
    <property type="entry name" value="Short-chain dehydrogenase reductase"/>
    <property type="match status" value="1"/>
</dbReference>
<dbReference type="NCBIfam" id="NF005559">
    <property type="entry name" value="PRK07231.1"/>
    <property type="match status" value="1"/>
</dbReference>
<evidence type="ECO:0000313" key="5">
    <source>
        <dbReference type="Proteomes" id="UP000236723"/>
    </source>
</evidence>